<evidence type="ECO:0000256" key="1">
    <source>
        <dbReference type="SAM" id="MobiDB-lite"/>
    </source>
</evidence>
<dbReference type="InterPro" id="IPR001584">
    <property type="entry name" value="Integrase_cat-core"/>
</dbReference>
<dbReference type="OrthoDB" id="5392716at2759"/>
<gene>
    <name evidence="3" type="ORF">CVT24_005569</name>
</gene>
<comment type="caution">
    <text evidence="3">The sequence shown here is derived from an EMBL/GenBank/DDBJ whole genome shotgun (WGS) entry which is preliminary data.</text>
</comment>
<feature type="domain" description="Integrase catalytic" evidence="2">
    <location>
        <begin position="152"/>
        <end position="245"/>
    </location>
</feature>
<dbReference type="STRING" id="181874.A0A409YY16"/>
<dbReference type="PANTHER" id="PTHR46177">
    <property type="entry name" value="INTEGRASE CATALYTIC DOMAIN-CONTAINING PROTEIN"/>
    <property type="match status" value="1"/>
</dbReference>
<dbReference type="InterPro" id="IPR058913">
    <property type="entry name" value="Integrase_dom_put"/>
</dbReference>
<reference evidence="3 4" key="1">
    <citation type="journal article" date="2018" name="Evol. Lett.">
        <title>Horizontal gene cluster transfer increased hallucinogenic mushroom diversity.</title>
        <authorList>
            <person name="Reynolds H.T."/>
            <person name="Vijayakumar V."/>
            <person name="Gluck-Thaler E."/>
            <person name="Korotkin H.B."/>
            <person name="Matheny P.B."/>
            <person name="Slot J.C."/>
        </authorList>
    </citation>
    <scope>NUCLEOTIDE SEQUENCE [LARGE SCALE GENOMIC DNA]</scope>
    <source>
        <strain evidence="3 4">2629</strain>
    </source>
</reference>
<dbReference type="EMBL" id="NHTK01000314">
    <property type="protein sequence ID" value="PPR07891.1"/>
    <property type="molecule type" value="Genomic_DNA"/>
</dbReference>
<sequence>MARQTRVILSNNTSGANQHGKRTLLDTYPQLPKLIEGYMRANLKIGEICEALNEDDLIKIGKRSVERIITDHDLQTVRRSTMTPEEKAYHVLRITQDDVLGRWGYRLIHEKLIAEGIFISCKDIMKLRSFENPAATAARHPTTRKVHSHGLYSAGPNEEWCLDGHEKILSEMGIAIYGIIDKYSRMELELVAVPNARLADVPPMLYLERVRKAGGMPITTTSDMGTEVSKLIPLVTTLRNLCQPFLSEDDVESFRTVKSIYNITRERGWGPIYRKDLSNLLLFYKAGQIAIGFQAHGDLHKETALWVWSQVVKDTLDRILKESQTHRVRKQKKALLPTGGRRIDFYNLKPEKWGGKDLLIKVSLEQLEQFKAYDKPEVLRFGTEESIEFCTRRYAEIGAPEIKAQNAWLIFAMILNLPIPDNWSSTGIPDI</sequence>
<keyword evidence="4" id="KW-1185">Reference proteome</keyword>
<dbReference type="Pfam" id="PF24764">
    <property type="entry name" value="rva_4"/>
    <property type="match status" value="1"/>
</dbReference>
<dbReference type="PANTHER" id="PTHR46177:SF1">
    <property type="entry name" value="INTEGRASE CATALYTIC DOMAIN-CONTAINING PROTEIN"/>
    <property type="match status" value="1"/>
</dbReference>
<dbReference type="PROSITE" id="PS50994">
    <property type="entry name" value="INTEGRASE"/>
    <property type="match status" value="1"/>
</dbReference>
<evidence type="ECO:0000313" key="3">
    <source>
        <dbReference type="EMBL" id="PPR07891.1"/>
    </source>
</evidence>
<dbReference type="Proteomes" id="UP000284842">
    <property type="component" value="Unassembled WGS sequence"/>
</dbReference>
<dbReference type="AlphaFoldDB" id="A0A409YY16"/>
<protein>
    <recommendedName>
        <fullName evidence="2">Integrase catalytic domain-containing protein</fullName>
    </recommendedName>
</protein>
<evidence type="ECO:0000313" key="4">
    <source>
        <dbReference type="Proteomes" id="UP000284842"/>
    </source>
</evidence>
<feature type="region of interest" description="Disordered" evidence="1">
    <location>
        <begin position="1"/>
        <end position="20"/>
    </location>
</feature>
<organism evidence="3 4">
    <name type="scientific">Panaeolus cyanescens</name>
    <dbReference type="NCBI Taxonomy" id="181874"/>
    <lineage>
        <taxon>Eukaryota</taxon>
        <taxon>Fungi</taxon>
        <taxon>Dikarya</taxon>
        <taxon>Basidiomycota</taxon>
        <taxon>Agaricomycotina</taxon>
        <taxon>Agaricomycetes</taxon>
        <taxon>Agaricomycetidae</taxon>
        <taxon>Agaricales</taxon>
        <taxon>Agaricineae</taxon>
        <taxon>Galeropsidaceae</taxon>
        <taxon>Panaeolus</taxon>
    </lineage>
</organism>
<dbReference type="GO" id="GO:0015074">
    <property type="term" value="P:DNA integration"/>
    <property type="evidence" value="ECO:0007669"/>
    <property type="project" value="InterPro"/>
</dbReference>
<dbReference type="InParanoid" id="A0A409YY16"/>
<proteinExistence type="predicted"/>
<accession>A0A409YY16</accession>
<evidence type="ECO:0000259" key="2">
    <source>
        <dbReference type="PROSITE" id="PS50994"/>
    </source>
</evidence>
<feature type="compositionally biased region" description="Polar residues" evidence="1">
    <location>
        <begin position="7"/>
        <end position="17"/>
    </location>
</feature>
<name>A0A409YY16_9AGAR</name>